<feature type="non-terminal residue" evidence="1">
    <location>
        <position position="57"/>
    </location>
</feature>
<proteinExistence type="predicted"/>
<protein>
    <submittedName>
        <fullName evidence="1">Uncharacterized protein</fullName>
    </submittedName>
</protein>
<gene>
    <name evidence="1" type="ORF">COCHEDRAFT_1022515</name>
</gene>
<organism evidence="1 2">
    <name type="scientific">Cochliobolus heterostrophus (strain C5 / ATCC 48332 / race O)</name>
    <name type="common">Southern corn leaf blight fungus</name>
    <name type="synonym">Bipolaris maydis</name>
    <dbReference type="NCBI Taxonomy" id="701091"/>
    <lineage>
        <taxon>Eukaryota</taxon>
        <taxon>Fungi</taxon>
        <taxon>Dikarya</taxon>
        <taxon>Ascomycota</taxon>
        <taxon>Pezizomycotina</taxon>
        <taxon>Dothideomycetes</taxon>
        <taxon>Pleosporomycetidae</taxon>
        <taxon>Pleosporales</taxon>
        <taxon>Pleosporineae</taxon>
        <taxon>Pleosporaceae</taxon>
        <taxon>Bipolaris</taxon>
    </lineage>
</organism>
<evidence type="ECO:0000313" key="2">
    <source>
        <dbReference type="Proteomes" id="UP000016936"/>
    </source>
</evidence>
<sequence length="57" mass="6868">MYLVSPIIRSESHRKKKLHHQRDMGYAWLITPWKRKMRIRCPELPPGFCYLTLRTAG</sequence>
<reference evidence="1 2" key="1">
    <citation type="journal article" date="2012" name="PLoS Pathog.">
        <title>Diverse lifestyles and strategies of plant pathogenesis encoded in the genomes of eighteen Dothideomycetes fungi.</title>
        <authorList>
            <person name="Ohm R.A."/>
            <person name="Feau N."/>
            <person name="Henrissat B."/>
            <person name="Schoch C.L."/>
            <person name="Horwitz B.A."/>
            <person name="Barry K.W."/>
            <person name="Condon B.J."/>
            <person name="Copeland A.C."/>
            <person name="Dhillon B."/>
            <person name="Glaser F."/>
            <person name="Hesse C.N."/>
            <person name="Kosti I."/>
            <person name="LaButti K."/>
            <person name="Lindquist E.A."/>
            <person name="Lucas S."/>
            <person name="Salamov A.A."/>
            <person name="Bradshaw R.E."/>
            <person name="Ciuffetti L."/>
            <person name="Hamelin R.C."/>
            <person name="Kema G.H.J."/>
            <person name="Lawrence C."/>
            <person name="Scott J.A."/>
            <person name="Spatafora J.W."/>
            <person name="Turgeon B.G."/>
            <person name="de Wit P.J.G.M."/>
            <person name="Zhong S."/>
            <person name="Goodwin S.B."/>
            <person name="Grigoriev I.V."/>
        </authorList>
    </citation>
    <scope>NUCLEOTIDE SEQUENCE [LARGE SCALE GENOMIC DNA]</scope>
    <source>
        <strain evidence="2">C5 / ATCC 48332 / race O</strain>
    </source>
</reference>
<dbReference type="HOGENOM" id="CLU_3001938_0_0_1"/>
<evidence type="ECO:0000313" key="1">
    <source>
        <dbReference type="EMBL" id="EMD90741.1"/>
    </source>
</evidence>
<keyword evidence="2" id="KW-1185">Reference proteome</keyword>
<dbReference type="EMBL" id="KB445578">
    <property type="protein sequence ID" value="EMD90741.1"/>
    <property type="molecule type" value="Genomic_DNA"/>
</dbReference>
<reference evidence="2" key="2">
    <citation type="journal article" date="2013" name="PLoS Genet.">
        <title>Comparative genome structure, secondary metabolite, and effector coding capacity across Cochliobolus pathogens.</title>
        <authorList>
            <person name="Condon B.J."/>
            <person name="Leng Y."/>
            <person name="Wu D."/>
            <person name="Bushley K.E."/>
            <person name="Ohm R.A."/>
            <person name="Otillar R."/>
            <person name="Martin J."/>
            <person name="Schackwitz W."/>
            <person name="Grimwood J."/>
            <person name="MohdZainudin N."/>
            <person name="Xue C."/>
            <person name="Wang R."/>
            <person name="Manning V.A."/>
            <person name="Dhillon B."/>
            <person name="Tu Z.J."/>
            <person name="Steffenson B.J."/>
            <person name="Salamov A."/>
            <person name="Sun H."/>
            <person name="Lowry S."/>
            <person name="LaButti K."/>
            <person name="Han J."/>
            <person name="Copeland A."/>
            <person name="Lindquist E."/>
            <person name="Barry K."/>
            <person name="Schmutz J."/>
            <person name="Baker S.E."/>
            <person name="Ciuffetti L.M."/>
            <person name="Grigoriev I.V."/>
            <person name="Zhong S."/>
            <person name="Turgeon B.G."/>
        </authorList>
    </citation>
    <scope>NUCLEOTIDE SEQUENCE [LARGE SCALE GENOMIC DNA]</scope>
    <source>
        <strain evidence="2">C5 / ATCC 48332 / race O</strain>
    </source>
</reference>
<accession>M2UAK8</accession>
<name>M2UAK8_COCH5</name>
<dbReference type="Proteomes" id="UP000016936">
    <property type="component" value="Unassembled WGS sequence"/>
</dbReference>
<dbReference type="AlphaFoldDB" id="M2UAK8"/>